<dbReference type="Pfam" id="PF00293">
    <property type="entry name" value="NUDIX"/>
    <property type="match status" value="1"/>
</dbReference>
<dbReference type="PANTHER" id="PTHR43046">
    <property type="entry name" value="GDP-MANNOSE MANNOSYL HYDROLASE"/>
    <property type="match status" value="1"/>
</dbReference>
<dbReference type="InterPro" id="IPR015797">
    <property type="entry name" value="NUDIX_hydrolase-like_dom_sf"/>
</dbReference>
<reference evidence="4 5" key="1">
    <citation type="submission" date="2018-06" db="EMBL/GenBank/DDBJ databases">
        <title>Genomic Encyclopedia of Archaeal and Bacterial Type Strains, Phase II (KMG-II): from individual species to whole genera.</title>
        <authorList>
            <person name="Goeker M."/>
        </authorList>
    </citation>
    <scope>NUCLEOTIDE SEQUENCE [LARGE SCALE GENOMIC DNA]</scope>
    <source>
        <strain evidence="4 5">DSM 23857</strain>
    </source>
</reference>
<dbReference type="InterPro" id="IPR000086">
    <property type="entry name" value="NUDIX_hydrolase_dom"/>
</dbReference>
<evidence type="ECO:0000259" key="3">
    <source>
        <dbReference type="PROSITE" id="PS51462"/>
    </source>
</evidence>
<dbReference type="PROSITE" id="PS51462">
    <property type="entry name" value="NUDIX"/>
    <property type="match status" value="1"/>
</dbReference>
<evidence type="ECO:0000256" key="1">
    <source>
        <dbReference type="ARBA" id="ARBA00001946"/>
    </source>
</evidence>
<evidence type="ECO:0000313" key="4">
    <source>
        <dbReference type="EMBL" id="RAJ08715.1"/>
    </source>
</evidence>
<dbReference type="InterPro" id="IPR020084">
    <property type="entry name" value="NUDIX_hydrolase_CS"/>
</dbReference>
<evidence type="ECO:0000256" key="2">
    <source>
        <dbReference type="ARBA" id="ARBA00022801"/>
    </source>
</evidence>
<dbReference type="RefSeq" id="WP_111596830.1">
    <property type="nucleotide sequence ID" value="NZ_QLLL01000002.1"/>
</dbReference>
<proteinExistence type="predicted"/>
<accession>A0A327QXM4</accession>
<dbReference type="OrthoDB" id="3532303at2"/>
<sequence>MQIEQLYTAGLIAVKDKKLLLAFSNNKNAWYLPGGKIDPSEPASLALQREIEEELNVQLDPSQLTYYCHITAPAYGEEGHIIMEQSCFLYNIEGEIRPSNEIGAVQYFDLATYLQEPAQVIGVLKVFELLKNDQLL</sequence>
<protein>
    <submittedName>
        <fullName evidence="4">NUDIX domain-containing protein</fullName>
    </submittedName>
</protein>
<organism evidence="4 5">
    <name type="scientific">Chitinophaga skermanii</name>
    <dbReference type="NCBI Taxonomy" id="331697"/>
    <lineage>
        <taxon>Bacteria</taxon>
        <taxon>Pseudomonadati</taxon>
        <taxon>Bacteroidota</taxon>
        <taxon>Chitinophagia</taxon>
        <taxon>Chitinophagales</taxon>
        <taxon>Chitinophagaceae</taxon>
        <taxon>Chitinophaga</taxon>
    </lineage>
</organism>
<dbReference type="Proteomes" id="UP000249547">
    <property type="component" value="Unassembled WGS sequence"/>
</dbReference>
<feature type="domain" description="Nudix hydrolase" evidence="3">
    <location>
        <begin position="3"/>
        <end position="132"/>
    </location>
</feature>
<dbReference type="AlphaFoldDB" id="A0A327QXM4"/>
<keyword evidence="2" id="KW-0378">Hydrolase</keyword>
<evidence type="ECO:0000313" key="5">
    <source>
        <dbReference type="Proteomes" id="UP000249547"/>
    </source>
</evidence>
<dbReference type="EMBL" id="QLLL01000002">
    <property type="protein sequence ID" value="RAJ08715.1"/>
    <property type="molecule type" value="Genomic_DNA"/>
</dbReference>
<dbReference type="PROSITE" id="PS00893">
    <property type="entry name" value="NUDIX_BOX"/>
    <property type="match status" value="1"/>
</dbReference>
<dbReference type="PANTHER" id="PTHR43046:SF2">
    <property type="entry name" value="8-OXO-DGTP DIPHOSPHATASE-RELATED"/>
    <property type="match status" value="1"/>
</dbReference>
<keyword evidence="5" id="KW-1185">Reference proteome</keyword>
<dbReference type="CDD" id="cd04690">
    <property type="entry name" value="NUDIX_Hydrolase"/>
    <property type="match status" value="1"/>
</dbReference>
<dbReference type="SUPFAM" id="SSF55811">
    <property type="entry name" value="Nudix"/>
    <property type="match status" value="1"/>
</dbReference>
<comment type="cofactor">
    <cofactor evidence="1">
        <name>Mg(2+)</name>
        <dbReference type="ChEBI" id="CHEBI:18420"/>
    </cofactor>
</comment>
<dbReference type="Gene3D" id="3.90.79.10">
    <property type="entry name" value="Nucleoside Triphosphate Pyrophosphohydrolase"/>
    <property type="match status" value="1"/>
</dbReference>
<gene>
    <name evidence="4" type="ORF">LX64_01369</name>
</gene>
<comment type="caution">
    <text evidence="4">The sequence shown here is derived from an EMBL/GenBank/DDBJ whole genome shotgun (WGS) entry which is preliminary data.</text>
</comment>
<name>A0A327QXM4_9BACT</name>
<dbReference type="GO" id="GO:0016787">
    <property type="term" value="F:hydrolase activity"/>
    <property type="evidence" value="ECO:0007669"/>
    <property type="project" value="UniProtKB-KW"/>
</dbReference>